<accession>A0ABS6ELN5</accession>
<dbReference type="RefSeq" id="WP_216440529.1">
    <property type="nucleotide sequence ID" value="NZ_JAHLQF010000004.1"/>
</dbReference>
<dbReference type="EMBL" id="JAHLQF010000004">
    <property type="protein sequence ID" value="MBU5485930.1"/>
    <property type="molecule type" value="Genomic_DNA"/>
</dbReference>
<evidence type="ECO:0000313" key="1">
    <source>
        <dbReference type="EMBL" id="MBU5485930.1"/>
    </source>
</evidence>
<evidence type="ECO:0000313" key="2">
    <source>
        <dbReference type="Proteomes" id="UP000726170"/>
    </source>
</evidence>
<name>A0ABS6ELN5_9CLOT</name>
<proteinExistence type="predicted"/>
<organism evidence="1 2">
    <name type="scientific">Clostridium mobile</name>
    <dbReference type="NCBI Taxonomy" id="2841512"/>
    <lineage>
        <taxon>Bacteria</taxon>
        <taxon>Bacillati</taxon>
        <taxon>Bacillota</taxon>
        <taxon>Clostridia</taxon>
        <taxon>Eubacteriales</taxon>
        <taxon>Clostridiaceae</taxon>
        <taxon>Clostridium</taxon>
    </lineage>
</organism>
<evidence type="ECO:0008006" key="3">
    <source>
        <dbReference type="Google" id="ProtNLM"/>
    </source>
</evidence>
<gene>
    <name evidence="1" type="ORF">KQI86_16535</name>
</gene>
<reference evidence="1 2" key="1">
    <citation type="submission" date="2021-06" db="EMBL/GenBank/DDBJ databases">
        <authorList>
            <person name="Sun Q."/>
            <person name="Li D."/>
        </authorList>
    </citation>
    <scope>NUCLEOTIDE SEQUENCE [LARGE SCALE GENOMIC DNA]</scope>
    <source>
        <strain evidence="1 2">MSJ-11</strain>
    </source>
</reference>
<sequence>MEKFEKLLMVMCIIFLIGFNYSNKMMLSSKGVKSNNIVRSKLYDDKNIVELKSIDNIDLSGIQYFISEKNRDPRLEEAIAKAYNLEKGKDKFKYYFNRVQLNNDMEPETFVYLVGPKFSGEDGCSAAIFSCENGEYKLLSRFTLVNNPIIITNGWTNGYRDIIVHVSGGGAKESYAYMKFDGAKYPENPYIQQKVVPNTKLTGVAIIADDVNKSSGIEF</sequence>
<dbReference type="Proteomes" id="UP000726170">
    <property type="component" value="Unassembled WGS sequence"/>
</dbReference>
<protein>
    <recommendedName>
        <fullName evidence="3">Lipoprotein</fullName>
    </recommendedName>
</protein>
<keyword evidence="2" id="KW-1185">Reference proteome</keyword>
<comment type="caution">
    <text evidence="1">The sequence shown here is derived from an EMBL/GenBank/DDBJ whole genome shotgun (WGS) entry which is preliminary data.</text>
</comment>